<keyword evidence="5" id="KW-0493">Microtubule</keyword>
<dbReference type="GO" id="GO:0070507">
    <property type="term" value="P:regulation of microtubule cytoskeleton organization"/>
    <property type="evidence" value="ECO:0007669"/>
    <property type="project" value="TreeGrafter"/>
</dbReference>
<keyword evidence="4" id="KW-0963">Cytoplasm</keyword>
<proteinExistence type="inferred from homology"/>
<keyword evidence="6" id="KW-0206">Cytoskeleton</keyword>
<protein>
    <recommendedName>
        <fullName evidence="10">Microtubule-associated protein 6</fullName>
    </recommendedName>
</protein>
<dbReference type="GO" id="GO:0005801">
    <property type="term" value="C:cis-Golgi network"/>
    <property type="evidence" value="ECO:0007669"/>
    <property type="project" value="TreeGrafter"/>
</dbReference>
<evidence type="ECO:0000256" key="4">
    <source>
        <dbReference type="ARBA" id="ARBA00022490"/>
    </source>
</evidence>
<keyword evidence="9" id="KW-1185">Reference proteome</keyword>
<dbReference type="GO" id="GO:0005516">
    <property type="term" value="F:calmodulin binding"/>
    <property type="evidence" value="ECO:0007669"/>
    <property type="project" value="InterPro"/>
</dbReference>
<evidence type="ECO:0000313" key="8">
    <source>
        <dbReference type="EMBL" id="KAJ8379326.1"/>
    </source>
</evidence>
<feature type="compositionally biased region" description="Basic and acidic residues" evidence="7">
    <location>
        <begin position="347"/>
        <end position="359"/>
    </location>
</feature>
<evidence type="ECO:0008006" key="10">
    <source>
        <dbReference type="Google" id="ProtNLM"/>
    </source>
</evidence>
<reference evidence="8" key="1">
    <citation type="journal article" date="2023" name="Science">
        <title>Genome structures resolve the early diversification of teleost fishes.</title>
        <authorList>
            <person name="Parey E."/>
            <person name="Louis A."/>
            <person name="Montfort J."/>
            <person name="Bouchez O."/>
            <person name="Roques C."/>
            <person name="Iampietro C."/>
            <person name="Lluch J."/>
            <person name="Castinel A."/>
            <person name="Donnadieu C."/>
            <person name="Desvignes T."/>
            <person name="Floi Bucao C."/>
            <person name="Jouanno E."/>
            <person name="Wen M."/>
            <person name="Mejri S."/>
            <person name="Dirks R."/>
            <person name="Jansen H."/>
            <person name="Henkel C."/>
            <person name="Chen W.J."/>
            <person name="Zahm M."/>
            <person name="Cabau C."/>
            <person name="Klopp C."/>
            <person name="Thompson A.W."/>
            <person name="Robinson-Rechavi M."/>
            <person name="Braasch I."/>
            <person name="Lecointre G."/>
            <person name="Bobe J."/>
            <person name="Postlethwait J.H."/>
            <person name="Berthelot C."/>
            <person name="Roest Crollius H."/>
            <person name="Guiguen Y."/>
        </authorList>
    </citation>
    <scope>NUCLEOTIDE SEQUENCE</scope>
    <source>
        <strain evidence="8">WJC10195</strain>
    </source>
</reference>
<comment type="subcellular location">
    <subcellularLocation>
        <location evidence="1">Cytoplasm</location>
        <location evidence="1">Cytoskeleton</location>
    </subcellularLocation>
</comment>
<feature type="compositionally biased region" description="Basic and acidic residues" evidence="7">
    <location>
        <begin position="296"/>
        <end position="309"/>
    </location>
</feature>
<feature type="region of interest" description="Disordered" evidence="7">
    <location>
        <begin position="606"/>
        <end position="798"/>
    </location>
</feature>
<name>A0A9Q1G9C7_SYNKA</name>
<gene>
    <name evidence="8" type="ORF">SKAU_G00001040</name>
</gene>
<evidence type="ECO:0000256" key="3">
    <source>
        <dbReference type="ARBA" id="ARBA00022448"/>
    </source>
</evidence>
<feature type="compositionally biased region" description="Low complexity" evidence="7">
    <location>
        <begin position="484"/>
        <end position="507"/>
    </location>
</feature>
<evidence type="ECO:0000256" key="2">
    <source>
        <dbReference type="ARBA" id="ARBA00005728"/>
    </source>
</evidence>
<dbReference type="Proteomes" id="UP001152622">
    <property type="component" value="Chromosome 1"/>
</dbReference>
<feature type="compositionally biased region" description="Basic and acidic residues" evidence="7">
    <location>
        <begin position="429"/>
        <end position="439"/>
    </location>
</feature>
<feature type="compositionally biased region" description="Low complexity" evidence="7">
    <location>
        <begin position="74"/>
        <end position="86"/>
    </location>
</feature>
<dbReference type="GO" id="GO:0005874">
    <property type="term" value="C:microtubule"/>
    <property type="evidence" value="ECO:0007669"/>
    <property type="project" value="UniProtKB-KW"/>
</dbReference>
<feature type="region of interest" description="Disordered" evidence="7">
    <location>
        <begin position="289"/>
        <end position="449"/>
    </location>
</feature>
<keyword evidence="3" id="KW-0813">Transport</keyword>
<dbReference type="OrthoDB" id="9632339at2759"/>
<evidence type="ECO:0000313" key="9">
    <source>
        <dbReference type="Proteomes" id="UP001152622"/>
    </source>
</evidence>
<dbReference type="EMBL" id="JAINUF010000001">
    <property type="protein sequence ID" value="KAJ8379326.1"/>
    <property type="molecule type" value="Genomic_DNA"/>
</dbReference>
<feature type="compositionally biased region" description="Pro residues" evidence="7">
    <location>
        <begin position="658"/>
        <end position="669"/>
    </location>
</feature>
<feature type="compositionally biased region" description="Gly residues" evidence="7">
    <location>
        <begin position="622"/>
        <end position="632"/>
    </location>
</feature>
<evidence type="ECO:0000256" key="5">
    <source>
        <dbReference type="ARBA" id="ARBA00022701"/>
    </source>
</evidence>
<accession>A0A9Q1G9C7</accession>
<dbReference type="InterPro" id="IPR007882">
    <property type="entry name" value="MAP6"/>
</dbReference>
<evidence type="ECO:0000256" key="1">
    <source>
        <dbReference type="ARBA" id="ARBA00004245"/>
    </source>
</evidence>
<feature type="compositionally biased region" description="Low complexity" evidence="7">
    <location>
        <begin position="670"/>
        <end position="696"/>
    </location>
</feature>
<dbReference type="PANTHER" id="PTHR14759:SF29">
    <property type="entry name" value="MICROTUBULE-ASSOCIATED PROTEIN 6"/>
    <property type="match status" value="1"/>
</dbReference>
<feature type="compositionally biased region" description="Basic and acidic residues" evidence="7">
    <location>
        <begin position="177"/>
        <end position="196"/>
    </location>
</feature>
<comment type="similarity">
    <text evidence="2">Belongs to the STOP family.</text>
</comment>
<comment type="caution">
    <text evidence="8">The sequence shown here is derived from an EMBL/GenBank/DDBJ whole genome shotgun (WGS) entry which is preliminary data.</text>
</comment>
<evidence type="ECO:0000256" key="7">
    <source>
        <dbReference type="SAM" id="MobiDB-lite"/>
    </source>
</evidence>
<feature type="compositionally biased region" description="Polar residues" evidence="7">
    <location>
        <begin position="214"/>
        <end position="225"/>
    </location>
</feature>
<feature type="compositionally biased region" description="Polar residues" evidence="7">
    <location>
        <begin position="758"/>
        <end position="767"/>
    </location>
</feature>
<feature type="region of interest" description="Disordered" evidence="7">
    <location>
        <begin position="484"/>
        <end position="590"/>
    </location>
</feature>
<feature type="region of interest" description="Disordered" evidence="7">
    <location>
        <begin position="41"/>
        <end position="95"/>
    </location>
</feature>
<dbReference type="GO" id="GO:0008017">
    <property type="term" value="F:microtubule binding"/>
    <property type="evidence" value="ECO:0007669"/>
    <property type="project" value="InterPro"/>
</dbReference>
<feature type="compositionally biased region" description="Polar residues" evidence="7">
    <location>
        <begin position="579"/>
        <end position="590"/>
    </location>
</feature>
<feature type="region of interest" description="Disordered" evidence="7">
    <location>
        <begin position="139"/>
        <end position="239"/>
    </location>
</feature>
<evidence type="ECO:0000256" key="6">
    <source>
        <dbReference type="ARBA" id="ARBA00023212"/>
    </source>
</evidence>
<dbReference type="PANTHER" id="PTHR14759">
    <property type="entry name" value="STOP PROTEIN"/>
    <property type="match status" value="1"/>
</dbReference>
<sequence length="798" mass="87342">MAWPCISRACCMARFWNQLDKADIAVPLVFTKYSDVSETQHLTLHHQQKQPHPQARASAVAIETQQSHSEQEVAAKAPPATGTAAPDESSGSSVMRQDFKHWKVRPEPSCKPKNEYHVSETPFNNETQYQKDFKPWPVQRREDHPWIPKPSPVISAPDDRAAQRSKHVQAPAEVDSGVEKGEIADKVHEKETLAGERKKKQGKRPSAEKVVGTTVGSKTEGQQQDAPVEGKGREAADAVNRQIKQEVSADGSSYRNEFKAYTDVKPVKAIRAKSQYYPPDEKTCLETSYSATYRGEQAKQDMDPKGPDRRRIRSLYSEPYKETSKGSAEAESSSVIDPLYFQIREPQTPHKDRSEDLRTKQAPAASPKFSPGGFPKRQTGSSTRPLKGVPAAPAGRRSPHSSAHHHAPRSPRASRGFRSASHGRTGRGVPERQEAKLEGRGFSFQLLPSLDPQKEQDLYRSFEAEFLANTQLAAGGPSKDLATLQLPVAQQQQQQQQQQTQGLAALPLPTPGDPNAGALPDLREPRKHPANPPALSSGERGGPGQHRPPQQRWAPGGLGGPRGAGTASCPPSLAPWRRASSSLPSTTSETWSWWAVSLRASVVRTAAEATGPRARTHRWTAGRGGWTGPKGGGHPDHHPGFPFRLSYQDPDDDDLPPPEECPSPLPLPPSEDCSFQDSSSESSSMCISLSEPHSGDPSPPPTPANGDAGVVLRPKKGLKKPDRVPSIYKLKLRPRIRPRTDNRPENSPSRIPTPVSYKEQQQQQLTGHTPLHTPPRSPQVPRVQWARAITEGPAPGLG</sequence>
<feature type="compositionally biased region" description="Basic residues" evidence="7">
    <location>
        <begin position="397"/>
        <end position="409"/>
    </location>
</feature>
<dbReference type="GO" id="GO:0005798">
    <property type="term" value="C:Golgi-associated vesicle"/>
    <property type="evidence" value="ECO:0007669"/>
    <property type="project" value="TreeGrafter"/>
</dbReference>
<dbReference type="AlphaFoldDB" id="A0A9Q1G9C7"/>
<dbReference type="GO" id="GO:0000226">
    <property type="term" value="P:microtubule cytoskeleton organization"/>
    <property type="evidence" value="ECO:0007669"/>
    <property type="project" value="InterPro"/>
</dbReference>
<organism evidence="8 9">
    <name type="scientific">Synaphobranchus kaupii</name>
    <name type="common">Kaup's arrowtooth eel</name>
    <dbReference type="NCBI Taxonomy" id="118154"/>
    <lineage>
        <taxon>Eukaryota</taxon>
        <taxon>Metazoa</taxon>
        <taxon>Chordata</taxon>
        <taxon>Craniata</taxon>
        <taxon>Vertebrata</taxon>
        <taxon>Euteleostomi</taxon>
        <taxon>Actinopterygii</taxon>
        <taxon>Neopterygii</taxon>
        <taxon>Teleostei</taxon>
        <taxon>Anguilliformes</taxon>
        <taxon>Synaphobranchidae</taxon>
        <taxon>Synaphobranchus</taxon>
    </lineage>
</organism>
<dbReference type="GO" id="GO:0030705">
    <property type="term" value="P:cytoskeleton-dependent intracellular transport"/>
    <property type="evidence" value="ECO:0007669"/>
    <property type="project" value="TreeGrafter"/>
</dbReference>